<organism evidence="1 2">
    <name type="scientific">Panagrolaimus sp. ES5</name>
    <dbReference type="NCBI Taxonomy" id="591445"/>
    <lineage>
        <taxon>Eukaryota</taxon>
        <taxon>Metazoa</taxon>
        <taxon>Ecdysozoa</taxon>
        <taxon>Nematoda</taxon>
        <taxon>Chromadorea</taxon>
        <taxon>Rhabditida</taxon>
        <taxon>Tylenchina</taxon>
        <taxon>Panagrolaimomorpha</taxon>
        <taxon>Panagrolaimoidea</taxon>
        <taxon>Panagrolaimidae</taxon>
        <taxon>Panagrolaimus</taxon>
    </lineage>
</organism>
<name>A0AC34FVE1_9BILA</name>
<accession>A0AC34FVE1</accession>
<sequence>MTAVDPSTDVEYTATLKLKFYEFPGSAYVEIDSSPKLESFDFEGVNKLWISVNSVTKRRRTFKLTPLDFDRPKSIVNRLKEMWKNDPLNDFTMKCGENEVKKFSVTKMTDSVSPSNIQCRIKLANHYGLKEFKKWCMQFAFRNNIEIDL</sequence>
<evidence type="ECO:0000313" key="1">
    <source>
        <dbReference type="Proteomes" id="UP000887579"/>
    </source>
</evidence>
<evidence type="ECO:0000313" key="2">
    <source>
        <dbReference type="WBParaSite" id="ES5_v2.g21413.t1"/>
    </source>
</evidence>
<dbReference type="Proteomes" id="UP000887579">
    <property type="component" value="Unplaced"/>
</dbReference>
<proteinExistence type="predicted"/>
<reference evidence="2" key="1">
    <citation type="submission" date="2022-11" db="UniProtKB">
        <authorList>
            <consortium name="WormBaseParasite"/>
        </authorList>
    </citation>
    <scope>IDENTIFICATION</scope>
</reference>
<dbReference type="WBParaSite" id="ES5_v2.g21413.t1">
    <property type="protein sequence ID" value="ES5_v2.g21413.t1"/>
    <property type="gene ID" value="ES5_v2.g21413"/>
</dbReference>
<protein>
    <submittedName>
        <fullName evidence="2">Uncharacterized protein</fullName>
    </submittedName>
</protein>